<dbReference type="Proteomes" id="UP000663760">
    <property type="component" value="Chromosome 2"/>
</dbReference>
<protein>
    <recommendedName>
        <fullName evidence="1">Reverse transcriptase Ty1/copia-type domain-containing protein</fullName>
    </recommendedName>
</protein>
<feature type="domain" description="Reverse transcriptase Ty1/copia-type" evidence="1">
    <location>
        <begin position="54"/>
        <end position="152"/>
    </location>
</feature>
<reference evidence="3" key="1">
    <citation type="submission" date="2020-02" db="EMBL/GenBank/DDBJ databases">
        <authorList>
            <person name="Scholz U."/>
            <person name="Mascher M."/>
            <person name="Fiebig A."/>
        </authorList>
    </citation>
    <scope>NUCLEOTIDE SEQUENCE</scope>
</reference>
<accession>A0A7I8K3P2</accession>
<proteinExistence type="predicted"/>
<sequence>MISYYLSLSNVSSLVTLVIRRDMGIIVPSSMNKALSHSSSRSMVTEEMQALELNATWQLVLHPSSKSGVGCKWVYIVKVGPDGFMDRLKVHLVAQGFTHMYGEDYFETFSPIAKITSFRFFSVLVVQFSWPLYWLDVKNAFLYRDLQEEAYME</sequence>
<evidence type="ECO:0000259" key="1">
    <source>
        <dbReference type="Pfam" id="PF07727"/>
    </source>
</evidence>
<dbReference type="Pfam" id="PF07727">
    <property type="entry name" value="RVT_2"/>
    <property type="match status" value="1"/>
</dbReference>
<evidence type="ECO:0000313" key="3">
    <source>
        <dbReference type="EMBL" id="CAA7391774.1"/>
    </source>
</evidence>
<evidence type="ECO:0000313" key="4">
    <source>
        <dbReference type="Proteomes" id="UP000663760"/>
    </source>
</evidence>
<gene>
    <name evidence="2" type="ORF">SI7747_02002789</name>
    <name evidence="3" type="ORF">SI8410_02003010</name>
</gene>
<name>A0A7I8K3P2_SPIIN</name>
<organism evidence="3 4">
    <name type="scientific">Spirodela intermedia</name>
    <name type="common">Intermediate duckweed</name>
    <dbReference type="NCBI Taxonomy" id="51605"/>
    <lineage>
        <taxon>Eukaryota</taxon>
        <taxon>Viridiplantae</taxon>
        <taxon>Streptophyta</taxon>
        <taxon>Embryophyta</taxon>
        <taxon>Tracheophyta</taxon>
        <taxon>Spermatophyta</taxon>
        <taxon>Magnoliopsida</taxon>
        <taxon>Liliopsida</taxon>
        <taxon>Araceae</taxon>
        <taxon>Lemnoideae</taxon>
        <taxon>Spirodela</taxon>
    </lineage>
</organism>
<dbReference type="AlphaFoldDB" id="A0A7I8K3P2"/>
<dbReference type="OrthoDB" id="1917367at2759"/>
<dbReference type="EMBL" id="LR746265">
    <property type="protein sequence ID" value="CAA7391774.1"/>
    <property type="molecule type" value="Genomic_DNA"/>
</dbReference>
<dbReference type="EMBL" id="LR743589">
    <property type="protein sequence ID" value="CAA2616571.1"/>
    <property type="molecule type" value="Genomic_DNA"/>
</dbReference>
<dbReference type="InterPro" id="IPR013103">
    <property type="entry name" value="RVT_2"/>
</dbReference>
<keyword evidence="4" id="KW-1185">Reference proteome</keyword>
<evidence type="ECO:0000313" key="2">
    <source>
        <dbReference type="EMBL" id="CAA2616571.1"/>
    </source>
</evidence>